<reference evidence="2" key="1">
    <citation type="submission" date="2022-08" db="EMBL/GenBank/DDBJ databases">
        <authorList>
            <person name="Gutierrez-Valencia J."/>
        </authorList>
    </citation>
    <scope>NUCLEOTIDE SEQUENCE</scope>
</reference>
<name>A0AAV0LT83_9ROSI</name>
<dbReference type="AlphaFoldDB" id="A0AAV0LT83"/>
<keyword evidence="1" id="KW-0732">Signal</keyword>
<sequence>MRFCLLLSVIQLFLNIRNILIRLSRGKAEGINGLMGKIDGMIGRTMKMITLNKCRT</sequence>
<feature type="chain" id="PRO_5043841201" description="Transposase IS204/IS1001/IS1096/IS1165 DDE domain-containing protein" evidence="1">
    <location>
        <begin position="19"/>
        <end position="56"/>
    </location>
</feature>
<dbReference type="EMBL" id="CAMGYJ010000006">
    <property type="protein sequence ID" value="CAI0436785.1"/>
    <property type="molecule type" value="Genomic_DNA"/>
</dbReference>
<evidence type="ECO:0008006" key="4">
    <source>
        <dbReference type="Google" id="ProtNLM"/>
    </source>
</evidence>
<evidence type="ECO:0000256" key="1">
    <source>
        <dbReference type="SAM" id="SignalP"/>
    </source>
</evidence>
<proteinExistence type="predicted"/>
<organism evidence="2 3">
    <name type="scientific">Linum tenue</name>
    <dbReference type="NCBI Taxonomy" id="586396"/>
    <lineage>
        <taxon>Eukaryota</taxon>
        <taxon>Viridiplantae</taxon>
        <taxon>Streptophyta</taxon>
        <taxon>Embryophyta</taxon>
        <taxon>Tracheophyta</taxon>
        <taxon>Spermatophyta</taxon>
        <taxon>Magnoliopsida</taxon>
        <taxon>eudicotyledons</taxon>
        <taxon>Gunneridae</taxon>
        <taxon>Pentapetalae</taxon>
        <taxon>rosids</taxon>
        <taxon>fabids</taxon>
        <taxon>Malpighiales</taxon>
        <taxon>Linaceae</taxon>
        <taxon>Linum</taxon>
    </lineage>
</organism>
<protein>
    <recommendedName>
        <fullName evidence="4">Transposase IS204/IS1001/IS1096/IS1165 DDE domain-containing protein</fullName>
    </recommendedName>
</protein>
<comment type="caution">
    <text evidence="2">The sequence shown here is derived from an EMBL/GenBank/DDBJ whole genome shotgun (WGS) entry which is preliminary data.</text>
</comment>
<gene>
    <name evidence="2" type="ORF">LITE_LOCUS25212</name>
</gene>
<dbReference type="Proteomes" id="UP001154282">
    <property type="component" value="Unassembled WGS sequence"/>
</dbReference>
<keyword evidence="3" id="KW-1185">Reference proteome</keyword>
<evidence type="ECO:0000313" key="2">
    <source>
        <dbReference type="EMBL" id="CAI0436785.1"/>
    </source>
</evidence>
<accession>A0AAV0LT83</accession>
<feature type="signal peptide" evidence="1">
    <location>
        <begin position="1"/>
        <end position="18"/>
    </location>
</feature>
<evidence type="ECO:0000313" key="3">
    <source>
        <dbReference type="Proteomes" id="UP001154282"/>
    </source>
</evidence>